<evidence type="ECO:0008006" key="2">
    <source>
        <dbReference type="Google" id="ProtNLM"/>
    </source>
</evidence>
<dbReference type="KEGG" id="dsc:ABOD76_05405"/>
<proteinExistence type="predicted"/>
<name>A0AAU7UBT1_9DEIO</name>
<gene>
    <name evidence="1" type="ORF">ABOD76_05405</name>
</gene>
<dbReference type="EMBL" id="CP158299">
    <property type="protein sequence ID" value="XBV85743.1"/>
    <property type="molecule type" value="Genomic_DNA"/>
</dbReference>
<protein>
    <recommendedName>
        <fullName evidence="2">Transposase</fullName>
    </recommendedName>
</protein>
<reference evidence="1" key="1">
    <citation type="submission" date="2024-06" db="EMBL/GenBank/DDBJ databases">
        <title>Draft Genome Sequence of Deinococcus sonorensis Type Strain KR-87, a Biofilm Producing Representative of the Genus Deinococcus.</title>
        <authorList>
            <person name="Boren L.S."/>
            <person name="Grosso R.A."/>
            <person name="Hugenberg-Cox A.N."/>
            <person name="Hill J.T.E."/>
            <person name="Albert C.M."/>
            <person name="Tuohy J.M."/>
        </authorList>
    </citation>
    <scope>NUCLEOTIDE SEQUENCE</scope>
    <source>
        <strain evidence="1">KR-87</strain>
    </source>
</reference>
<organism evidence="1">
    <name type="scientific">Deinococcus sonorensis KR-87</name>
    <dbReference type="NCBI Taxonomy" id="694439"/>
    <lineage>
        <taxon>Bacteria</taxon>
        <taxon>Thermotogati</taxon>
        <taxon>Deinococcota</taxon>
        <taxon>Deinococci</taxon>
        <taxon>Deinococcales</taxon>
        <taxon>Deinococcaceae</taxon>
        <taxon>Deinococcus</taxon>
    </lineage>
</organism>
<evidence type="ECO:0000313" key="1">
    <source>
        <dbReference type="EMBL" id="XBV85743.1"/>
    </source>
</evidence>
<dbReference type="AlphaFoldDB" id="A0AAU7UBT1"/>
<dbReference type="RefSeq" id="WP_350243784.1">
    <property type="nucleotide sequence ID" value="NZ_CP158299.1"/>
</dbReference>
<sequence length="103" mass="10923">MKSRATSSRKALQATDVSKPAALKPLDTATPLPVAASAPSVVPDGAAKKSRKITLKALLRLLELVLEIATGLCVAMNWEHALRIVAALTVPLKVYRALLNQQA</sequence>
<accession>A0AAU7UBT1</accession>